<dbReference type="AlphaFoldDB" id="A0AAV0YY17"/>
<accession>A0AAV0YY17</accession>
<protein>
    <submittedName>
        <fullName evidence="1">Uncharacterized protein</fullName>
    </submittedName>
</protein>
<gene>
    <name evidence="1" type="ORF">VFH_I401280</name>
</gene>
<reference evidence="1 2" key="1">
    <citation type="submission" date="2023-01" db="EMBL/GenBank/DDBJ databases">
        <authorList>
            <person name="Kreplak J."/>
        </authorList>
    </citation>
    <scope>NUCLEOTIDE SEQUENCE [LARGE SCALE GENOMIC DNA]</scope>
</reference>
<dbReference type="EMBL" id="OX451736">
    <property type="protein sequence ID" value="CAI8589618.1"/>
    <property type="molecule type" value="Genomic_DNA"/>
</dbReference>
<sequence>MLQGRSSPSISPSQSFAMLLRFCPTSISFDSSPSQSFAMLLRFCPTSISFDSTPSSSRRHLLISITSLLIHHHLRPRSTVRQLRFATRGGSDSPDEIVMRCLLIDEDRDDDDDYAAVKIQLWKRKMEYDEDDEESLIQRLKEFQREE</sequence>
<evidence type="ECO:0000313" key="1">
    <source>
        <dbReference type="EMBL" id="CAI8589618.1"/>
    </source>
</evidence>
<organism evidence="1 2">
    <name type="scientific">Vicia faba</name>
    <name type="common">Broad bean</name>
    <name type="synonym">Faba vulgaris</name>
    <dbReference type="NCBI Taxonomy" id="3906"/>
    <lineage>
        <taxon>Eukaryota</taxon>
        <taxon>Viridiplantae</taxon>
        <taxon>Streptophyta</taxon>
        <taxon>Embryophyta</taxon>
        <taxon>Tracheophyta</taxon>
        <taxon>Spermatophyta</taxon>
        <taxon>Magnoliopsida</taxon>
        <taxon>eudicotyledons</taxon>
        <taxon>Gunneridae</taxon>
        <taxon>Pentapetalae</taxon>
        <taxon>rosids</taxon>
        <taxon>fabids</taxon>
        <taxon>Fabales</taxon>
        <taxon>Fabaceae</taxon>
        <taxon>Papilionoideae</taxon>
        <taxon>50 kb inversion clade</taxon>
        <taxon>NPAAA clade</taxon>
        <taxon>Hologalegina</taxon>
        <taxon>IRL clade</taxon>
        <taxon>Fabeae</taxon>
        <taxon>Vicia</taxon>
    </lineage>
</organism>
<dbReference type="Proteomes" id="UP001157006">
    <property type="component" value="Chromosome 1L"/>
</dbReference>
<proteinExistence type="predicted"/>
<keyword evidence="2" id="KW-1185">Reference proteome</keyword>
<name>A0AAV0YY17_VICFA</name>
<evidence type="ECO:0000313" key="2">
    <source>
        <dbReference type="Proteomes" id="UP001157006"/>
    </source>
</evidence>